<dbReference type="Gene3D" id="3.30.70.1730">
    <property type="match status" value="1"/>
</dbReference>
<protein>
    <recommendedName>
        <fullName evidence="4">Large ribosomal subunit protein uL10</fullName>
    </recommendedName>
    <alternativeName>
        <fullName evidence="5">50S ribosomal protein L10</fullName>
    </alternativeName>
</protein>
<evidence type="ECO:0000256" key="2">
    <source>
        <dbReference type="ARBA" id="ARBA00022980"/>
    </source>
</evidence>
<comment type="similarity">
    <text evidence="1">Belongs to the universal ribosomal protein uL10 family.</text>
</comment>
<feature type="non-terminal residue" evidence="6">
    <location>
        <position position="1"/>
    </location>
</feature>
<organism evidence="6 7">
    <name type="scientific">Candidatus Roizmanbacteria bacterium CG_4_10_14_3_um_filter_39_13</name>
    <dbReference type="NCBI Taxonomy" id="1974831"/>
    <lineage>
        <taxon>Bacteria</taxon>
        <taxon>Candidatus Roizmaniibacteriota</taxon>
    </lineage>
</organism>
<dbReference type="GO" id="GO:0005840">
    <property type="term" value="C:ribosome"/>
    <property type="evidence" value="ECO:0007669"/>
    <property type="project" value="UniProtKB-KW"/>
</dbReference>
<accession>A0A2M7LLK2</accession>
<dbReference type="InterPro" id="IPR047865">
    <property type="entry name" value="Ribosomal_uL10_bac_type"/>
</dbReference>
<comment type="caution">
    <text evidence="6">The sequence shown here is derived from an EMBL/GenBank/DDBJ whole genome shotgun (WGS) entry which is preliminary data.</text>
</comment>
<dbReference type="NCBIfam" id="NF000955">
    <property type="entry name" value="PRK00099.1-1"/>
    <property type="match status" value="1"/>
</dbReference>
<name>A0A2M7LLK2_9BACT</name>
<dbReference type="PANTHER" id="PTHR11560">
    <property type="entry name" value="39S RIBOSOMAL PROTEIN L10, MITOCHONDRIAL"/>
    <property type="match status" value="1"/>
</dbReference>
<dbReference type="AlphaFoldDB" id="A0A2M7LLK2"/>
<proteinExistence type="inferred from homology"/>
<evidence type="ECO:0000256" key="3">
    <source>
        <dbReference type="ARBA" id="ARBA00023274"/>
    </source>
</evidence>
<gene>
    <name evidence="6" type="primary">rplJ</name>
    <name evidence="6" type="ORF">COZ40_00550</name>
</gene>
<evidence type="ECO:0000256" key="5">
    <source>
        <dbReference type="ARBA" id="ARBA00035502"/>
    </source>
</evidence>
<evidence type="ECO:0000313" key="6">
    <source>
        <dbReference type="EMBL" id="PIX68953.1"/>
    </source>
</evidence>
<dbReference type="InterPro" id="IPR001790">
    <property type="entry name" value="Ribosomal_uL10"/>
</dbReference>
<evidence type="ECO:0000256" key="4">
    <source>
        <dbReference type="ARBA" id="ARBA00035202"/>
    </source>
</evidence>
<keyword evidence="3" id="KW-0687">Ribonucleoprotein</keyword>
<dbReference type="Pfam" id="PF00466">
    <property type="entry name" value="Ribosomal_L10"/>
    <property type="match status" value="1"/>
</dbReference>
<keyword evidence="2 6" id="KW-0689">Ribosomal protein</keyword>
<evidence type="ECO:0000256" key="1">
    <source>
        <dbReference type="ARBA" id="ARBA00008889"/>
    </source>
</evidence>
<sequence length="162" mass="17941">QSDNFALFKFEKTKHIALEALRRELLKTGAKVRVIKNTILTKSINKLAAQKEYGNLRPFQKIAKSLKENTAIISLGKDWSHGMNAFAKVAKTDKTLSLKVGFLDKTAYDAPTMVKISSLPSKGELMAKIIGSMKSPISRFVAGIKFPTQKFVMVLNAKVKKG</sequence>
<dbReference type="EMBL" id="PFJH01000022">
    <property type="protein sequence ID" value="PIX68953.1"/>
    <property type="molecule type" value="Genomic_DNA"/>
</dbReference>
<evidence type="ECO:0000313" key="7">
    <source>
        <dbReference type="Proteomes" id="UP000228500"/>
    </source>
</evidence>
<reference evidence="7" key="1">
    <citation type="submission" date="2017-09" db="EMBL/GenBank/DDBJ databases">
        <title>Depth-based differentiation of microbial function through sediment-hosted aquifers and enrichment of novel symbionts in the deep terrestrial subsurface.</title>
        <authorList>
            <person name="Probst A.J."/>
            <person name="Ladd B."/>
            <person name="Jarett J.K."/>
            <person name="Geller-Mcgrath D.E."/>
            <person name="Sieber C.M.K."/>
            <person name="Emerson J.B."/>
            <person name="Anantharaman K."/>
            <person name="Thomas B.C."/>
            <person name="Malmstrom R."/>
            <person name="Stieglmeier M."/>
            <person name="Klingl A."/>
            <person name="Woyke T."/>
            <person name="Ryan C.M."/>
            <person name="Banfield J.F."/>
        </authorList>
    </citation>
    <scope>NUCLEOTIDE SEQUENCE [LARGE SCALE GENOMIC DNA]</scope>
</reference>
<dbReference type="Gene3D" id="6.10.250.290">
    <property type="match status" value="1"/>
</dbReference>
<dbReference type="GO" id="GO:1990904">
    <property type="term" value="C:ribonucleoprotein complex"/>
    <property type="evidence" value="ECO:0007669"/>
    <property type="project" value="UniProtKB-KW"/>
</dbReference>
<dbReference type="Proteomes" id="UP000228500">
    <property type="component" value="Unassembled WGS sequence"/>
</dbReference>
<dbReference type="InterPro" id="IPR043141">
    <property type="entry name" value="Ribosomal_uL10-like_sf"/>
</dbReference>
<dbReference type="SUPFAM" id="SSF160369">
    <property type="entry name" value="Ribosomal protein L10-like"/>
    <property type="match status" value="1"/>
</dbReference>